<comment type="caution">
    <text evidence="1">The sequence shown here is derived from an EMBL/GenBank/DDBJ whole genome shotgun (WGS) entry which is preliminary data.</text>
</comment>
<proteinExistence type="predicted"/>
<accession>A0AAW2HSD2</accession>
<organism evidence="1">
    <name type="scientific">Menopon gallinae</name>
    <name type="common">poultry shaft louse</name>
    <dbReference type="NCBI Taxonomy" id="328185"/>
    <lineage>
        <taxon>Eukaryota</taxon>
        <taxon>Metazoa</taxon>
        <taxon>Ecdysozoa</taxon>
        <taxon>Arthropoda</taxon>
        <taxon>Hexapoda</taxon>
        <taxon>Insecta</taxon>
        <taxon>Pterygota</taxon>
        <taxon>Neoptera</taxon>
        <taxon>Paraneoptera</taxon>
        <taxon>Psocodea</taxon>
        <taxon>Troctomorpha</taxon>
        <taxon>Phthiraptera</taxon>
        <taxon>Amblycera</taxon>
        <taxon>Menoponidae</taxon>
        <taxon>Menopon</taxon>
    </lineage>
</organism>
<dbReference type="EMBL" id="JARGDH010000003">
    <property type="protein sequence ID" value="KAL0272573.1"/>
    <property type="molecule type" value="Genomic_DNA"/>
</dbReference>
<protein>
    <submittedName>
        <fullName evidence="1">Uncharacterized protein</fullName>
    </submittedName>
</protein>
<dbReference type="EMBL" id="JARGDH010000003">
    <property type="protein sequence ID" value="KAL0272571.1"/>
    <property type="molecule type" value="Genomic_DNA"/>
</dbReference>
<sequence length="251" mass="29034">MDILDCCSTSDFYSLLCFDRDVDGFQISIEYRLTDVNVLQALPSIGLTISPIQKQLNKISRYIRNNVRWTNLFHPLQDLWTLKDATEINRNIHTASSLLRQWKLQRNSSRISLKSTNAEMPQYVYKRVISRCKNCFGLVVSANLQCPTSDDMPLKLQNYLDAYKLQPLDYAIPKSLNQLETKFKRKFSTKPTENYEFHLELKIQHPSFLSEKVQEAILRVDQLGEETILSSNGDEILRAATFRAEEGSSEE</sequence>
<dbReference type="AlphaFoldDB" id="A0AAW2HSD2"/>
<name>A0AAW2HSD2_9NEOP</name>
<evidence type="ECO:0000313" key="1">
    <source>
        <dbReference type="EMBL" id="KAL0272571.1"/>
    </source>
</evidence>
<dbReference type="EMBL" id="JARGDH010000003">
    <property type="protein sequence ID" value="KAL0272572.1"/>
    <property type="molecule type" value="Genomic_DNA"/>
</dbReference>
<gene>
    <name evidence="1" type="ORF">PYX00_005491</name>
</gene>
<reference evidence="1" key="1">
    <citation type="journal article" date="2024" name="Gigascience">
        <title>Chromosome-level genome of the poultry shaft louse Menopon gallinae provides insight into the host-switching and adaptive evolution of parasitic lice.</title>
        <authorList>
            <person name="Xu Y."/>
            <person name="Ma L."/>
            <person name="Liu S."/>
            <person name="Liang Y."/>
            <person name="Liu Q."/>
            <person name="He Z."/>
            <person name="Tian L."/>
            <person name="Duan Y."/>
            <person name="Cai W."/>
            <person name="Li H."/>
            <person name="Song F."/>
        </authorList>
    </citation>
    <scope>NUCLEOTIDE SEQUENCE</scope>
    <source>
        <strain evidence="1">Cailab_2023a</strain>
    </source>
</reference>